<dbReference type="EMBL" id="CP036278">
    <property type="protein sequence ID" value="QDU57543.1"/>
    <property type="molecule type" value="Genomic_DNA"/>
</dbReference>
<keyword evidence="1" id="KW-0472">Membrane</keyword>
<dbReference type="KEGG" id="amuc:Pan181_37610"/>
<dbReference type="AlphaFoldDB" id="A0A518AS38"/>
<keyword evidence="3" id="KW-1185">Reference proteome</keyword>
<evidence type="ECO:0008006" key="4">
    <source>
        <dbReference type="Google" id="ProtNLM"/>
    </source>
</evidence>
<protein>
    <recommendedName>
        <fullName evidence="4">DUF3147 family protein</fullName>
    </recommendedName>
</protein>
<proteinExistence type="predicted"/>
<gene>
    <name evidence="2" type="ORF">Pan181_37610</name>
</gene>
<feature type="transmembrane region" description="Helical" evidence="1">
    <location>
        <begin position="29"/>
        <end position="47"/>
    </location>
</feature>
<reference evidence="2 3" key="1">
    <citation type="submission" date="2019-02" db="EMBL/GenBank/DDBJ databases">
        <title>Deep-cultivation of Planctomycetes and their phenomic and genomic characterization uncovers novel biology.</title>
        <authorList>
            <person name="Wiegand S."/>
            <person name="Jogler M."/>
            <person name="Boedeker C."/>
            <person name="Pinto D."/>
            <person name="Vollmers J."/>
            <person name="Rivas-Marin E."/>
            <person name="Kohn T."/>
            <person name="Peeters S.H."/>
            <person name="Heuer A."/>
            <person name="Rast P."/>
            <person name="Oberbeckmann S."/>
            <person name="Bunk B."/>
            <person name="Jeske O."/>
            <person name="Meyerdierks A."/>
            <person name="Storesund J.E."/>
            <person name="Kallscheuer N."/>
            <person name="Luecker S."/>
            <person name="Lage O.M."/>
            <person name="Pohl T."/>
            <person name="Merkel B.J."/>
            <person name="Hornburger P."/>
            <person name="Mueller R.-W."/>
            <person name="Bruemmer F."/>
            <person name="Labrenz M."/>
            <person name="Spormann A.M."/>
            <person name="Op den Camp H."/>
            <person name="Overmann J."/>
            <person name="Amann R."/>
            <person name="Jetten M.S.M."/>
            <person name="Mascher T."/>
            <person name="Medema M.H."/>
            <person name="Devos D.P."/>
            <person name="Kaster A.-K."/>
            <person name="Ovreas L."/>
            <person name="Rohde M."/>
            <person name="Galperin M.Y."/>
            <person name="Jogler C."/>
        </authorList>
    </citation>
    <scope>NUCLEOTIDE SEQUENCE [LARGE SCALE GENOMIC DNA]</scope>
    <source>
        <strain evidence="2 3">Pan181</strain>
    </source>
</reference>
<dbReference type="Proteomes" id="UP000315750">
    <property type="component" value="Chromosome"/>
</dbReference>
<accession>A0A518AS38</accession>
<evidence type="ECO:0000256" key="1">
    <source>
        <dbReference type="SAM" id="Phobius"/>
    </source>
</evidence>
<keyword evidence="1" id="KW-0812">Transmembrane</keyword>
<sequence length="110" mass="11789">MMGYILRVAIAVVTIVAVSELSKTHPRYGALLLSLPLTSILALGFSWQQHHDLVSVSQLAKDTLILVPLGLPLFVPLALASHYGWNFYAAFLAGIVLAAITVGSWLAFSA</sequence>
<evidence type="ECO:0000313" key="3">
    <source>
        <dbReference type="Proteomes" id="UP000315750"/>
    </source>
</evidence>
<evidence type="ECO:0000313" key="2">
    <source>
        <dbReference type="EMBL" id="QDU57543.1"/>
    </source>
</evidence>
<organism evidence="2 3">
    <name type="scientific">Aeoliella mucimassa</name>
    <dbReference type="NCBI Taxonomy" id="2527972"/>
    <lineage>
        <taxon>Bacteria</taxon>
        <taxon>Pseudomonadati</taxon>
        <taxon>Planctomycetota</taxon>
        <taxon>Planctomycetia</taxon>
        <taxon>Pirellulales</taxon>
        <taxon>Lacipirellulaceae</taxon>
        <taxon>Aeoliella</taxon>
    </lineage>
</organism>
<keyword evidence="1" id="KW-1133">Transmembrane helix</keyword>
<dbReference type="OrthoDB" id="291878at2"/>
<feature type="transmembrane region" description="Helical" evidence="1">
    <location>
        <begin position="59"/>
        <end position="79"/>
    </location>
</feature>
<dbReference type="RefSeq" id="WP_145248780.1">
    <property type="nucleotide sequence ID" value="NZ_CP036278.1"/>
</dbReference>
<name>A0A518AS38_9BACT</name>
<feature type="transmembrane region" description="Helical" evidence="1">
    <location>
        <begin position="85"/>
        <end position="108"/>
    </location>
</feature>